<dbReference type="InterPro" id="IPR001245">
    <property type="entry name" value="Ser-Thr/Tyr_kinase_cat_dom"/>
</dbReference>
<organism evidence="19 20">
    <name type="scientific">Riccia sorocarpa</name>
    <dbReference type="NCBI Taxonomy" id="122646"/>
    <lineage>
        <taxon>Eukaryota</taxon>
        <taxon>Viridiplantae</taxon>
        <taxon>Streptophyta</taxon>
        <taxon>Embryophyta</taxon>
        <taxon>Marchantiophyta</taxon>
        <taxon>Marchantiopsida</taxon>
        <taxon>Marchantiidae</taxon>
        <taxon>Marchantiales</taxon>
        <taxon>Ricciaceae</taxon>
        <taxon>Riccia</taxon>
    </lineage>
</organism>
<proteinExistence type="predicted"/>
<dbReference type="Pfam" id="PF00560">
    <property type="entry name" value="LRR_1"/>
    <property type="match status" value="1"/>
</dbReference>
<dbReference type="Gene3D" id="3.80.10.10">
    <property type="entry name" value="Ribonuclease Inhibitor"/>
    <property type="match status" value="1"/>
</dbReference>
<feature type="compositionally biased region" description="Low complexity" evidence="16">
    <location>
        <begin position="1092"/>
        <end position="1108"/>
    </location>
</feature>
<comment type="catalytic activity">
    <reaction evidence="14">
        <text>L-seryl-[protein] + ATP = O-phospho-L-seryl-[protein] + ADP + H(+)</text>
        <dbReference type="Rhea" id="RHEA:17989"/>
        <dbReference type="Rhea" id="RHEA-COMP:9863"/>
        <dbReference type="Rhea" id="RHEA-COMP:11604"/>
        <dbReference type="ChEBI" id="CHEBI:15378"/>
        <dbReference type="ChEBI" id="CHEBI:29999"/>
        <dbReference type="ChEBI" id="CHEBI:30616"/>
        <dbReference type="ChEBI" id="CHEBI:83421"/>
        <dbReference type="ChEBI" id="CHEBI:456216"/>
        <dbReference type="EC" id="2.7.11.1"/>
    </reaction>
</comment>
<dbReference type="SMART" id="SM00220">
    <property type="entry name" value="S_TKc"/>
    <property type="match status" value="1"/>
</dbReference>
<dbReference type="InterPro" id="IPR011009">
    <property type="entry name" value="Kinase-like_dom_sf"/>
</dbReference>
<evidence type="ECO:0000256" key="11">
    <source>
        <dbReference type="ARBA" id="ARBA00022989"/>
    </source>
</evidence>
<evidence type="ECO:0000256" key="17">
    <source>
        <dbReference type="SAM" id="Phobius"/>
    </source>
</evidence>
<dbReference type="GO" id="GO:0005524">
    <property type="term" value="F:ATP binding"/>
    <property type="evidence" value="ECO:0007669"/>
    <property type="project" value="UniProtKB-UniRule"/>
</dbReference>
<dbReference type="SUPFAM" id="SSF56112">
    <property type="entry name" value="Protein kinase-like (PK-like)"/>
    <property type="match status" value="1"/>
</dbReference>
<dbReference type="FunFam" id="1.10.510.10:FF:000384">
    <property type="entry name" value="G-type lectin S-receptor-like serine/threonine-protein kinase"/>
    <property type="match status" value="1"/>
</dbReference>
<keyword evidence="10 15" id="KW-0067">ATP-binding</keyword>
<evidence type="ECO:0000256" key="7">
    <source>
        <dbReference type="ARBA" id="ARBA00022737"/>
    </source>
</evidence>
<dbReference type="Pfam" id="PF07714">
    <property type="entry name" value="PK_Tyr_Ser-Thr"/>
    <property type="match status" value="1"/>
</dbReference>
<dbReference type="InterPro" id="IPR032675">
    <property type="entry name" value="LRR_dom_sf"/>
</dbReference>
<feature type="binding site" evidence="15">
    <location>
        <position position="805"/>
    </location>
    <ligand>
        <name>ATP</name>
        <dbReference type="ChEBI" id="CHEBI:30616"/>
    </ligand>
</feature>
<sequence length="1108" mass="124723">MTSQQQKLQNSVTDCSVILISILVLTSLYHTAVCEGLPIEPLGYVNIDCGGEGGYNDTVTGLAWVGDDDYLQSGDRLTSEKLTFSSTVVMNDSSPTSSSRNNAKQLETAKIFIFRNLQANSARQVFSYTKYCYRFDLSLSNKISTSYLVRAMFPPRNLSNARTSGIFYLGVDTSLLPVVPDDYESVTIELLVTSLDDNMDVCLMPDTLARLTGDFMNFDTIAALSSLEVRSIPEILYPVFDHGKFTDSGRTVNPTISYYVTLSRLNFGGNESSPAIRYPFDKYDRLWYAAPRDSWLWETGNMETYQWLHVDPSVIVDSEARTMVGVKTDPRSEFEVKSMNSSTVSSGSSANDSFQVPPAVFASAWEGVNLNSTISFSLNIGSSWISHRLVPFYYSVSVVLFDVNSDMNRSRSVDVSNRDEDVASQWIFQDADVPRTRPYIWSEGRFGIYSPDNVTFEIVPAANSTLPAMINALELYGVVENVKRKTSPDDVSKVRTLLDNLPDSDQIESFGDPCLPLPWNWIICQQDRIRTVNLTSRGLQGNLKEDFKLPGGLLVLDLSNNSFHGTLPSTFSDSHSNRLSVLRLANNSFTGMIPDAVWSSKPYFQQIVDLSNNRFTELNLTTWTLNNFTGPQRVNFVNNTIRNVIFGDTDVESIRDEDMLLFLSRPQGYILLGENNEWCSSSEISRARVLKAYLCRDSELDVRYLILPGKDANRTLIIALGVSGSVFLVIACVLLGFLWQIWRRMKNLHHIQEELAKEDVRPPFYKYEELRAATKHFSKENELGKGGFGAVYKAELADKSIVAVKLLFPMEQNLTDFLKEAVLITGIKHRNLVQLKGCCVRDKKRMLVYEFAENGNLAQALWGNDKSFFLNWTQRLKICIGVAKGLAYLHEELQPNIIHRDIKPYNILLDKDWNAKIADFGLARHVREDAGVFATRIGGTLGYLAPEYIQGLITEKLDVYSYGILLLEIISGRKCIDQSAPADEYYLRSWAFNLYKNKSLLKMVEEPLLESATGAEIEIVLKIALSCSQEKYENRPSMSEVVVMLTSNTSSVALDIIEELQDQQYALYGSLFESSTLSKVNENEEREEEVLLESSSLSRSMSRLDSAR</sequence>
<dbReference type="PROSITE" id="PS00107">
    <property type="entry name" value="PROTEIN_KINASE_ATP"/>
    <property type="match status" value="1"/>
</dbReference>
<feature type="region of interest" description="Disordered" evidence="16">
    <location>
        <begin position="1083"/>
        <end position="1108"/>
    </location>
</feature>
<evidence type="ECO:0000256" key="3">
    <source>
        <dbReference type="ARBA" id="ARBA00022527"/>
    </source>
</evidence>
<evidence type="ECO:0000313" key="19">
    <source>
        <dbReference type="EMBL" id="KAL3678394.1"/>
    </source>
</evidence>
<accession>A0ABD3GMJ4</accession>
<dbReference type="EC" id="2.7.11.1" evidence="2"/>
<evidence type="ECO:0000256" key="15">
    <source>
        <dbReference type="PROSITE-ProRule" id="PRU10141"/>
    </source>
</evidence>
<gene>
    <name evidence="19" type="ORF">R1sor_021350</name>
</gene>
<comment type="catalytic activity">
    <reaction evidence="13">
        <text>L-threonyl-[protein] + ATP = O-phospho-L-threonyl-[protein] + ADP + H(+)</text>
        <dbReference type="Rhea" id="RHEA:46608"/>
        <dbReference type="Rhea" id="RHEA-COMP:11060"/>
        <dbReference type="Rhea" id="RHEA-COMP:11605"/>
        <dbReference type="ChEBI" id="CHEBI:15378"/>
        <dbReference type="ChEBI" id="CHEBI:30013"/>
        <dbReference type="ChEBI" id="CHEBI:30616"/>
        <dbReference type="ChEBI" id="CHEBI:61977"/>
        <dbReference type="ChEBI" id="CHEBI:456216"/>
        <dbReference type="EC" id="2.7.11.1"/>
    </reaction>
</comment>
<evidence type="ECO:0000256" key="12">
    <source>
        <dbReference type="ARBA" id="ARBA00023136"/>
    </source>
</evidence>
<dbReference type="GO" id="GO:0016020">
    <property type="term" value="C:membrane"/>
    <property type="evidence" value="ECO:0007669"/>
    <property type="project" value="UniProtKB-SubCell"/>
</dbReference>
<keyword evidence="4" id="KW-0433">Leucine-rich repeat</keyword>
<dbReference type="InterPro" id="IPR008271">
    <property type="entry name" value="Ser/Thr_kinase_AS"/>
</dbReference>
<dbReference type="InterPro" id="IPR017441">
    <property type="entry name" value="Protein_kinase_ATP_BS"/>
</dbReference>
<dbReference type="PANTHER" id="PTHR45631:SF68">
    <property type="entry name" value="REPEAT FAMILY PROTEIN, PUTATIVE, EXPRESSED-RELATED"/>
    <property type="match status" value="1"/>
</dbReference>
<evidence type="ECO:0000256" key="10">
    <source>
        <dbReference type="ARBA" id="ARBA00022840"/>
    </source>
</evidence>
<evidence type="ECO:0000313" key="20">
    <source>
        <dbReference type="Proteomes" id="UP001633002"/>
    </source>
</evidence>
<feature type="transmembrane region" description="Helical" evidence="17">
    <location>
        <begin position="716"/>
        <end position="739"/>
    </location>
</feature>
<dbReference type="InterPro" id="IPR001611">
    <property type="entry name" value="Leu-rich_rpt"/>
</dbReference>
<evidence type="ECO:0000256" key="8">
    <source>
        <dbReference type="ARBA" id="ARBA00022741"/>
    </source>
</evidence>
<evidence type="ECO:0000256" key="16">
    <source>
        <dbReference type="SAM" id="MobiDB-lite"/>
    </source>
</evidence>
<keyword evidence="8 15" id="KW-0547">Nucleotide-binding</keyword>
<comment type="caution">
    <text evidence="19">The sequence shown here is derived from an EMBL/GenBank/DDBJ whole genome shotgun (WGS) entry which is preliminary data.</text>
</comment>
<keyword evidence="12 17" id="KW-0472">Membrane</keyword>
<dbReference type="InterPro" id="IPR024788">
    <property type="entry name" value="Malectin-like_Carb-bd_dom"/>
</dbReference>
<dbReference type="PROSITE" id="PS00108">
    <property type="entry name" value="PROTEIN_KINASE_ST"/>
    <property type="match status" value="1"/>
</dbReference>
<evidence type="ECO:0000256" key="5">
    <source>
        <dbReference type="ARBA" id="ARBA00022679"/>
    </source>
</evidence>
<evidence type="ECO:0000256" key="6">
    <source>
        <dbReference type="ARBA" id="ARBA00022692"/>
    </source>
</evidence>
<dbReference type="Gene3D" id="3.30.200.20">
    <property type="entry name" value="Phosphorylase Kinase, domain 1"/>
    <property type="match status" value="1"/>
</dbReference>
<feature type="domain" description="Protein kinase" evidence="18">
    <location>
        <begin position="777"/>
        <end position="1054"/>
    </location>
</feature>
<dbReference type="CDD" id="cd14066">
    <property type="entry name" value="STKc_IRAK"/>
    <property type="match status" value="1"/>
</dbReference>
<evidence type="ECO:0000256" key="1">
    <source>
        <dbReference type="ARBA" id="ARBA00004167"/>
    </source>
</evidence>
<comment type="subcellular location">
    <subcellularLocation>
        <location evidence="1">Membrane</location>
        <topology evidence="1">Single-pass membrane protein</topology>
    </subcellularLocation>
</comment>
<evidence type="ECO:0000256" key="4">
    <source>
        <dbReference type="ARBA" id="ARBA00022614"/>
    </source>
</evidence>
<dbReference type="EMBL" id="JBJQOH010000007">
    <property type="protein sequence ID" value="KAL3678394.1"/>
    <property type="molecule type" value="Genomic_DNA"/>
</dbReference>
<dbReference type="FunFam" id="3.30.200.20:FF:000162">
    <property type="entry name" value="Adenine nucleotide alpha hydrolase-like domain kinase"/>
    <property type="match status" value="1"/>
</dbReference>
<evidence type="ECO:0000256" key="14">
    <source>
        <dbReference type="ARBA" id="ARBA00048679"/>
    </source>
</evidence>
<evidence type="ECO:0000256" key="9">
    <source>
        <dbReference type="ARBA" id="ARBA00022777"/>
    </source>
</evidence>
<keyword evidence="3" id="KW-0723">Serine/threonine-protein kinase</keyword>
<dbReference type="Gene3D" id="1.10.510.10">
    <property type="entry name" value="Transferase(Phosphotransferase) domain 1"/>
    <property type="match status" value="1"/>
</dbReference>
<name>A0ABD3GMJ4_9MARC</name>
<dbReference type="Pfam" id="PF12819">
    <property type="entry name" value="Malectin_like"/>
    <property type="match status" value="1"/>
</dbReference>
<keyword evidence="7" id="KW-0677">Repeat</keyword>
<keyword evidence="6 17" id="KW-0812">Transmembrane</keyword>
<dbReference type="PANTHER" id="PTHR45631">
    <property type="entry name" value="OS07G0107800 PROTEIN-RELATED"/>
    <property type="match status" value="1"/>
</dbReference>
<evidence type="ECO:0000256" key="13">
    <source>
        <dbReference type="ARBA" id="ARBA00047899"/>
    </source>
</evidence>
<protein>
    <recommendedName>
        <fullName evidence="2">non-specific serine/threonine protein kinase</fullName>
        <ecNumber evidence="2">2.7.11.1</ecNumber>
    </recommendedName>
</protein>
<dbReference type="Proteomes" id="UP001633002">
    <property type="component" value="Unassembled WGS sequence"/>
</dbReference>
<dbReference type="AlphaFoldDB" id="A0ABD3GMJ4"/>
<dbReference type="GO" id="GO:0004674">
    <property type="term" value="F:protein serine/threonine kinase activity"/>
    <property type="evidence" value="ECO:0007669"/>
    <property type="project" value="UniProtKB-KW"/>
</dbReference>
<keyword evidence="9" id="KW-0418">Kinase</keyword>
<reference evidence="19 20" key="1">
    <citation type="submission" date="2024-09" db="EMBL/GenBank/DDBJ databases">
        <title>Chromosome-scale assembly of Riccia sorocarpa.</title>
        <authorList>
            <person name="Paukszto L."/>
        </authorList>
    </citation>
    <scope>NUCLEOTIDE SEQUENCE [LARGE SCALE GENOMIC DNA]</scope>
    <source>
        <strain evidence="19">LP-2024</strain>
        <tissue evidence="19">Aerial parts of the thallus</tissue>
    </source>
</reference>
<keyword evidence="11 17" id="KW-1133">Transmembrane helix</keyword>
<dbReference type="SUPFAM" id="SSF52058">
    <property type="entry name" value="L domain-like"/>
    <property type="match status" value="1"/>
</dbReference>
<dbReference type="PROSITE" id="PS50011">
    <property type="entry name" value="PROTEIN_KINASE_DOM"/>
    <property type="match status" value="1"/>
</dbReference>
<dbReference type="InterPro" id="IPR000719">
    <property type="entry name" value="Prot_kinase_dom"/>
</dbReference>
<evidence type="ECO:0000259" key="18">
    <source>
        <dbReference type="PROSITE" id="PS50011"/>
    </source>
</evidence>
<keyword evidence="20" id="KW-1185">Reference proteome</keyword>
<keyword evidence="5" id="KW-0808">Transferase</keyword>
<evidence type="ECO:0000256" key="2">
    <source>
        <dbReference type="ARBA" id="ARBA00012513"/>
    </source>
</evidence>